<dbReference type="EMBL" id="MDUX01000057">
    <property type="protein sequence ID" value="KAF7598240.1"/>
    <property type="molecule type" value="Genomic_DNA"/>
</dbReference>
<protein>
    <submittedName>
        <fullName evidence="3">Uncharacterized protein</fullName>
    </submittedName>
</protein>
<reference evidence="3 4" key="2">
    <citation type="submission" date="2017-07" db="EMBL/GenBank/DDBJ databases">
        <title>Candidatus Dactylopiibacterium carminicum, a nitrogen-fixing symbiont of the cochineal insect Dactylopius coccus and Dactylopius opuntiae (Hemiptera: Coccoidea: Dactylopiidae).</title>
        <authorList>
            <person name="Vera A."/>
        </authorList>
    </citation>
    <scope>NUCLEOTIDE SEQUENCE [LARGE SCALE GENOMIC DNA]</scope>
    <source>
        <strain evidence="3 4">NFDCM</strain>
    </source>
</reference>
<proteinExistence type="predicted"/>
<evidence type="ECO:0000313" key="2">
    <source>
        <dbReference type="EMBL" id="KAF7598240.1"/>
    </source>
</evidence>
<reference evidence="2 5" key="1">
    <citation type="submission" date="2016-08" db="EMBL/GenBank/DDBJ databases">
        <title>Candidatus Dactylopiibacterium carminicum genome sequence.</title>
        <authorList>
            <person name="Ramirez-Puebla S.T."/>
            <person name="Ormeno-Orrillo E."/>
            <person name="Vera-Ponce De Leon A."/>
            <person name="Luis L."/>
            <person name="Sanchez-Flores A."/>
            <person name="Monica R."/>
            <person name="Martinez-Romero E."/>
        </authorList>
    </citation>
    <scope>NUCLEOTIDE SEQUENCE [LARGE SCALE GENOMIC DNA]</scope>
    <source>
        <strain evidence="2">END1</strain>
    </source>
</reference>
<dbReference type="AlphaFoldDB" id="A0A272EP64"/>
<dbReference type="Proteomes" id="UP000623509">
    <property type="component" value="Unassembled WGS sequence"/>
</dbReference>
<gene>
    <name evidence="2" type="ORF">BGI27_14390</name>
    <name evidence="3" type="ORF">CGU29_14020</name>
</gene>
<feature type="coiled-coil region" evidence="1">
    <location>
        <begin position="42"/>
        <end position="97"/>
    </location>
</feature>
<evidence type="ECO:0000313" key="3">
    <source>
        <dbReference type="EMBL" id="PAS91894.1"/>
    </source>
</evidence>
<evidence type="ECO:0000313" key="5">
    <source>
        <dbReference type="Proteomes" id="UP000623509"/>
    </source>
</evidence>
<keyword evidence="5" id="KW-1185">Reference proteome</keyword>
<sequence>MTERRYALQAEQPRRVWWWLLSLGLVAGGVYALQPPSSASVQRQMGDRLQEAQARLQSLQQEQQALALALKHEKVTRETLEKEFAEQAEELKRVRRDLAFYRSNSSAPPAAAAGR</sequence>
<evidence type="ECO:0000256" key="1">
    <source>
        <dbReference type="SAM" id="Coils"/>
    </source>
</evidence>
<accession>A0A272EP64</accession>
<comment type="caution">
    <text evidence="3">The sequence shown here is derived from an EMBL/GenBank/DDBJ whole genome shotgun (WGS) entry which is preliminary data.</text>
</comment>
<evidence type="ECO:0000313" key="4">
    <source>
        <dbReference type="Proteomes" id="UP000216107"/>
    </source>
</evidence>
<name>A0A272EP64_9RHOO</name>
<dbReference type="Proteomes" id="UP000216107">
    <property type="component" value="Unassembled WGS sequence"/>
</dbReference>
<organism evidence="3 4">
    <name type="scientific">Candidatus Dactylopiibacterium carminicum</name>
    <dbReference type="NCBI Taxonomy" id="857335"/>
    <lineage>
        <taxon>Bacteria</taxon>
        <taxon>Pseudomonadati</taxon>
        <taxon>Pseudomonadota</taxon>
        <taxon>Betaproteobacteria</taxon>
        <taxon>Rhodocyclales</taxon>
        <taxon>Rhodocyclaceae</taxon>
        <taxon>Candidatus Dactylopiibacterium</taxon>
    </lineage>
</organism>
<keyword evidence="1" id="KW-0175">Coiled coil</keyword>
<dbReference type="EMBL" id="NMRN01000055">
    <property type="protein sequence ID" value="PAS91894.1"/>
    <property type="molecule type" value="Genomic_DNA"/>
</dbReference>